<evidence type="ECO:0000313" key="1">
    <source>
        <dbReference type="EMBL" id="KAK9739723.1"/>
    </source>
</evidence>
<dbReference type="Proteomes" id="UP001458880">
    <property type="component" value="Unassembled WGS sequence"/>
</dbReference>
<name>A0AAW1M0N4_POPJA</name>
<gene>
    <name evidence="1" type="ORF">QE152_g8721</name>
</gene>
<proteinExistence type="predicted"/>
<comment type="caution">
    <text evidence="1">The sequence shown here is derived from an EMBL/GenBank/DDBJ whole genome shotgun (WGS) entry which is preliminary data.</text>
</comment>
<dbReference type="EMBL" id="JASPKY010000071">
    <property type="protein sequence ID" value="KAK9739723.1"/>
    <property type="molecule type" value="Genomic_DNA"/>
</dbReference>
<organism evidence="1 2">
    <name type="scientific">Popillia japonica</name>
    <name type="common">Japanese beetle</name>
    <dbReference type="NCBI Taxonomy" id="7064"/>
    <lineage>
        <taxon>Eukaryota</taxon>
        <taxon>Metazoa</taxon>
        <taxon>Ecdysozoa</taxon>
        <taxon>Arthropoda</taxon>
        <taxon>Hexapoda</taxon>
        <taxon>Insecta</taxon>
        <taxon>Pterygota</taxon>
        <taxon>Neoptera</taxon>
        <taxon>Endopterygota</taxon>
        <taxon>Coleoptera</taxon>
        <taxon>Polyphaga</taxon>
        <taxon>Scarabaeiformia</taxon>
        <taxon>Scarabaeidae</taxon>
        <taxon>Rutelinae</taxon>
        <taxon>Popillia</taxon>
    </lineage>
</organism>
<protein>
    <submittedName>
        <fullName evidence="1">Uncharacterized protein</fullName>
    </submittedName>
</protein>
<keyword evidence="2" id="KW-1185">Reference proteome</keyword>
<accession>A0AAW1M0N4</accession>
<dbReference type="AlphaFoldDB" id="A0AAW1M0N4"/>
<sequence>MLLNAEDFAKAVALVGDGRCLMLEFFTVFTQRCENMSKDLERLAETREVQDLALRNRASTSVEAKNLLREVRGVDVGVWTVRRRLAETGVKSYISVHGPKLFPHH</sequence>
<reference evidence="1 2" key="1">
    <citation type="journal article" date="2024" name="BMC Genomics">
        <title>De novo assembly and annotation of Popillia japonica's genome with initial clues to its potential as an invasive pest.</title>
        <authorList>
            <person name="Cucini C."/>
            <person name="Boschi S."/>
            <person name="Funari R."/>
            <person name="Cardaioli E."/>
            <person name="Iannotti N."/>
            <person name="Marturano G."/>
            <person name="Paoli F."/>
            <person name="Bruttini M."/>
            <person name="Carapelli A."/>
            <person name="Frati F."/>
            <person name="Nardi F."/>
        </authorList>
    </citation>
    <scope>NUCLEOTIDE SEQUENCE [LARGE SCALE GENOMIC DNA]</scope>
    <source>
        <strain evidence="1">DMR45628</strain>
    </source>
</reference>
<evidence type="ECO:0000313" key="2">
    <source>
        <dbReference type="Proteomes" id="UP001458880"/>
    </source>
</evidence>